<dbReference type="Proteomes" id="UP000012174">
    <property type="component" value="Unassembled WGS sequence"/>
</dbReference>
<dbReference type="PANTHER" id="PTHR14187">
    <property type="entry name" value="ALPHA KINASE/ELONGATION FACTOR 2 KINASE"/>
    <property type="match status" value="1"/>
</dbReference>
<organism evidence="3 4">
    <name type="scientific">Eutypa lata (strain UCR-EL1)</name>
    <name type="common">Grapevine dieback disease fungus</name>
    <name type="synonym">Eutypa armeniacae</name>
    <dbReference type="NCBI Taxonomy" id="1287681"/>
    <lineage>
        <taxon>Eukaryota</taxon>
        <taxon>Fungi</taxon>
        <taxon>Dikarya</taxon>
        <taxon>Ascomycota</taxon>
        <taxon>Pezizomycotina</taxon>
        <taxon>Sordariomycetes</taxon>
        <taxon>Xylariomycetidae</taxon>
        <taxon>Xylariales</taxon>
        <taxon>Diatrypaceae</taxon>
        <taxon>Eutypa</taxon>
    </lineage>
</organism>
<dbReference type="PANTHER" id="PTHR14187:SF5">
    <property type="entry name" value="HEAT SHOCK 70 KDA PROTEIN 12A"/>
    <property type="match status" value="1"/>
</dbReference>
<protein>
    <submittedName>
        <fullName evidence="3">Putative actin-like atpase domain-containing protein</fullName>
    </submittedName>
</protein>
<evidence type="ECO:0000313" key="3">
    <source>
        <dbReference type="EMBL" id="EMR68876.1"/>
    </source>
</evidence>
<name>M7TFZ0_EUTLA</name>
<gene>
    <name evidence="3" type="ORF">UCREL1_4108</name>
</gene>
<dbReference type="GO" id="GO:0005524">
    <property type="term" value="F:ATP binding"/>
    <property type="evidence" value="ECO:0007669"/>
    <property type="project" value="UniProtKB-KW"/>
</dbReference>
<dbReference type="SUPFAM" id="SSF53067">
    <property type="entry name" value="Actin-like ATPase domain"/>
    <property type="match status" value="2"/>
</dbReference>
<dbReference type="STRING" id="1287681.M7TFZ0"/>
<dbReference type="eggNOG" id="KOG0101">
    <property type="taxonomic scope" value="Eukaryota"/>
</dbReference>
<dbReference type="OrthoDB" id="2963168at2759"/>
<keyword evidence="2" id="KW-0067">ATP-binding</keyword>
<dbReference type="Pfam" id="PF00012">
    <property type="entry name" value="HSP70"/>
    <property type="match status" value="1"/>
</dbReference>
<dbReference type="CDD" id="cd10170">
    <property type="entry name" value="ASKHA_NBD_HSP70"/>
    <property type="match status" value="1"/>
</dbReference>
<keyword evidence="1" id="KW-0547">Nucleotide-binding</keyword>
<evidence type="ECO:0000313" key="4">
    <source>
        <dbReference type="Proteomes" id="UP000012174"/>
    </source>
</evidence>
<evidence type="ECO:0000256" key="1">
    <source>
        <dbReference type="ARBA" id="ARBA00022741"/>
    </source>
</evidence>
<dbReference type="KEGG" id="ela:UCREL1_4108"/>
<proteinExistence type="predicted"/>
<reference evidence="4" key="1">
    <citation type="journal article" date="2013" name="Genome Announc.">
        <title>Draft genome sequence of the grapevine dieback fungus Eutypa lata UCR-EL1.</title>
        <authorList>
            <person name="Blanco-Ulate B."/>
            <person name="Rolshausen P.E."/>
            <person name="Cantu D."/>
        </authorList>
    </citation>
    <scope>NUCLEOTIDE SEQUENCE [LARGE SCALE GENOMIC DNA]</scope>
    <source>
        <strain evidence="4">UCR-EL1</strain>
    </source>
</reference>
<dbReference type="InterPro" id="IPR043129">
    <property type="entry name" value="ATPase_NBD"/>
</dbReference>
<keyword evidence="4" id="KW-1185">Reference proteome</keyword>
<dbReference type="Gene3D" id="3.30.420.40">
    <property type="match status" value="1"/>
</dbReference>
<dbReference type="OMA" id="CKFHVVI"/>
<sequence length="416" mass="46413">MAPSRKLVIGIDFGTTFSGVAWLFYNGTKAPDAPQVVTRWLSTHARNSDRVKVPTKIHYDSHTAKISWGYNIPEGEPIQWFKLLLLNDEDLPVHLRDAPHIQKARAMLNKLQKDATQVTADYLKQLWQHTLKAIEKDKGQSIVKASSIHVVLTIPAIYKDYGRERMKRAAELAGILDKIPPCDDTTLSFVTEPESAVIATLPELDYRQDLQTGDSFVVCDCGGGTVDIISYAVTQADPLVIRECVEGDGALCGGTFLDQDFVRFMKRRFPGGTKAWDKTDTTTISKFLNSEWEHGIKPDFDGTDRTWTLDLPKRGKRGQLEVTAREINDVFDNVITGIKKLVVNQVKTIKTKTSKHPKASLSSAIGFVTLPLDFLLIPSQFIVLTGGFGRCPFIYASLTERYQGVTEILQSDGERP</sequence>
<evidence type="ECO:0000256" key="2">
    <source>
        <dbReference type="ARBA" id="ARBA00022840"/>
    </source>
</evidence>
<dbReference type="AlphaFoldDB" id="M7TFZ0"/>
<dbReference type="GO" id="GO:0140662">
    <property type="term" value="F:ATP-dependent protein folding chaperone"/>
    <property type="evidence" value="ECO:0007669"/>
    <property type="project" value="InterPro"/>
</dbReference>
<dbReference type="EMBL" id="KB706164">
    <property type="protein sequence ID" value="EMR68876.1"/>
    <property type="molecule type" value="Genomic_DNA"/>
</dbReference>
<accession>M7TFZ0</accession>
<dbReference type="InterPro" id="IPR013126">
    <property type="entry name" value="Hsp_70_fam"/>
</dbReference>
<dbReference type="HOGENOM" id="CLU_009958_6_0_1"/>